<reference evidence="2 3" key="1">
    <citation type="submission" date="2024-01" db="EMBL/GenBank/DDBJ databases">
        <title>A draft genome for a cacao thread blight-causing isolate of Paramarasmius palmivorus.</title>
        <authorList>
            <person name="Baruah I.K."/>
            <person name="Bukari Y."/>
            <person name="Amoako-Attah I."/>
            <person name="Meinhardt L.W."/>
            <person name="Bailey B.A."/>
            <person name="Cohen S.P."/>
        </authorList>
    </citation>
    <scope>NUCLEOTIDE SEQUENCE [LARGE SCALE GENOMIC DNA]</scope>
    <source>
        <strain evidence="2 3">GH-12</strain>
    </source>
</reference>
<evidence type="ECO:0000256" key="1">
    <source>
        <dbReference type="SAM" id="MobiDB-lite"/>
    </source>
</evidence>
<dbReference type="EMBL" id="JAYKXP010000023">
    <property type="protein sequence ID" value="KAK7045874.1"/>
    <property type="molecule type" value="Genomic_DNA"/>
</dbReference>
<dbReference type="Proteomes" id="UP001383192">
    <property type="component" value="Unassembled WGS sequence"/>
</dbReference>
<evidence type="ECO:0000313" key="2">
    <source>
        <dbReference type="EMBL" id="KAK7045874.1"/>
    </source>
</evidence>
<keyword evidence="3" id="KW-1185">Reference proteome</keyword>
<evidence type="ECO:0000313" key="3">
    <source>
        <dbReference type="Proteomes" id="UP001383192"/>
    </source>
</evidence>
<feature type="region of interest" description="Disordered" evidence="1">
    <location>
        <begin position="59"/>
        <end position="79"/>
    </location>
</feature>
<organism evidence="2 3">
    <name type="scientific">Paramarasmius palmivorus</name>
    <dbReference type="NCBI Taxonomy" id="297713"/>
    <lineage>
        <taxon>Eukaryota</taxon>
        <taxon>Fungi</taxon>
        <taxon>Dikarya</taxon>
        <taxon>Basidiomycota</taxon>
        <taxon>Agaricomycotina</taxon>
        <taxon>Agaricomycetes</taxon>
        <taxon>Agaricomycetidae</taxon>
        <taxon>Agaricales</taxon>
        <taxon>Marasmiineae</taxon>
        <taxon>Marasmiaceae</taxon>
        <taxon>Paramarasmius</taxon>
    </lineage>
</organism>
<dbReference type="AlphaFoldDB" id="A0AAW0D2R2"/>
<protein>
    <recommendedName>
        <fullName evidence="4">Fe2OG dioxygenase domain-containing protein</fullName>
    </recommendedName>
</protein>
<comment type="caution">
    <text evidence="2">The sequence shown here is derived from an EMBL/GenBank/DDBJ whole genome shotgun (WGS) entry which is preliminary data.</text>
</comment>
<proteinExistence type="predicted"/>
<feature type="compositionally biased region" description="Basic residues" evidence="1">
    <location>
        <begin position="59"/>
        <end position="71"/>
    </location>
</feature>
<accession>A0AAW0D2R2</accession>
<evidence type="ECO:0008006" key="4">
    <source>
        <dbReference type="Google" id="ProtNLM"/>
    </source>
</evidence>
<sequence length="448" mass="49866">MAPSPLHSPGFRFGGDLWKVMASPQISNDVDCQLDAIDEISPDDGATSRRAKQIARCKVSSKRNRSRKRHEKWLSKQGTVQAEACKSASDIPPRPATLASQIARGEAIHTDTFSLQRNAPVARSGWVGLNVSGLDTEGHPRTKEELTNPNGKYKYEYVDWRGDCTIPLVDEDGIAFVYLVKTPGDKRWRQMMDAASEALEKERGNCSFPVEDTNGRSMGQKFRQLSTGISIGGGQEKPLNLSANAANAAVLHRLTNHSAFHHMSGFGTGWMKTWVPRLWRFLNDNITLLLGKYGKLQLPFKNSVMAAAAFNFGPQTVCRAHYDSGNLPFSLCLIFAFGDFDADRGGHLVLPNQKKVIRFPSGSMIALPSAVCCHGNTPIQLNEKRYSFTQFTAGGLFRWVDQRFTTQKKYESKRSKAQALADESRRLKRWRMGLGLLSTIEELRALSL</sequence>
<dbReference type="Gene3D" id="3.60.130.30">
    <property type="match status" value="1"/>
</dbReference>
<name>A0AAW0D2R2_9AGAR</name>
<gene>
    <name evidence="2" type="ORF">VNI00_007303</name>
</gene>